<protein>
    <submittedName>
        <fullName evidence="1">Uncharacterized protein</fullName>
    </submittedName>
</protein>
<sequence>FIINSRGLNSFSIAKVAGFGLACYAAKHWLTQFHPSYTPKEKLERLTKEQGYDHWYQLFVANYAPPFLHYCKREPNIPALHSFVLIENKVGETLWERNPYYWKVDTQGNQLPYIDRVFSSAG</sequence>
<comment type="caution">
    <text evidence="1">The sequence shown here is derived from an EMBL/GenBank/DDBJ whole genome shotgun (WGS) entry which is preliminary data.</text>
</comment>
<dbReference type="EMBL" id="BARV01042941">
    <property type="protein sequence ID" value="GAI52337.1"/>
    <property type="molecule type" value="Genomic_DNA"/>
</dbReference>
<reference evidence="1" key="1">
    <citation type="journal article" date="2014" name="Front. Microbiol.">
        <title>High frequency of phylogenetically diverse reductive dehalogenase-homologous genes in deep subseafloor sedimentary metagenomes.</title>
        <authorList>
            <person name="Kawai M."/>
            <person name="Futagami T."/>
            <person name="Toyoda A."/>
            <person name="Takaki Y."/>
            <person name="Nishi S."/>
            <person name="Hori S."/>
            <person name="Arai W."/>
            <person name="Tsubouchi T."/>
            <person name="Morono Y."/>
            <person name="Uchiyama I."/>
            <person name="Ito T."/>
            <person name="Fujiyama A."/>
            <person name="Inagaki F."/>
            <person name="Takami H."/>
        </authorList>
    </citation>
    <scope>NUCLEOTIDE SEQUENCE</scope>
    <source>
        <strain evidence="1">Expedition CK06-06</strain>
    </source>
</reference>
<evidence type="ECO:0000313" key="1">
    <source>
        <dbReference type="EMBL" id="GAI52337.1"/>
    </source>
</evidence>
<name>X1P7N7_9ZZZZ</name>
<organism evidence="1">
    <name type="scientific">marine sediment metagenome</name>
    <dbReference type="NCBI Taxonomy" id="412755"/>
    <lineage>
        <taxon>unclassified sequences</taxon>
        <taxon>metagenomes</taxon>
        <taxon>ecological metagenomes</taxon>
    </lineage>
</organism>
<dbReference type="AlphaFoldDB" id="X1P7N7"/>
<feature type="non-terminal residue" evidence="1">
    <location>
        <position position="1"/>
    </location>
</feature>
<gene>
    <name evidence="1" type="ORF">S06H3_64335</name>
</gene>
<feature type="non-terminal residue" evidence="1">
    <location>
        <position position="122"/>
    </location>
</feature>
<accession>X1P7N7</accession>
<proteinExistence type="predicted"/>